<dbReference type="NCBIfam" id="TIGR00372">
    <property type="entry name" value="cas4"/>
    <property type="match status" value="1"/>
</dbReference>
<evidence type="ECO:0000256" key="8">
    <source>
        <dbReference type="ARBA" id="ARBA00022839"/>
    </source>
</evidence>
<evidence type="ECO:0000313" key="15">
    <source>
        <dbReference type="EMBL" id="ABQ26897.1"/>
    </source>
</evidence>
<dbReference type="GO" id="GO:0046872">
    <property type="term" value="F:metal ion binding"/>
    <property type="evidence" value="ECO:0007669"/>
    <property type="project" value="UniProtKB-KW"/>
</dbReference>
<keyword evidence="9 13" id="KW-0408">Iron</keyword>
<sequence length="208" mass="23681">MIPEPSDPIMISALEHYSYCPRQCALIHVEQTFHENLYTMRGRDVHENVDAESSHEIAGVRYERALPIWCCRLKLVGKADLVEFHGDVPYPVEYKSGRHRAGHHEALQLLAQAVCLEEMLNINVEKGALYWHGSRERKEIVFTDAMRAHLEEVVAATHEMIANCHLPPPVNDKRCKDCSLKESCLPHVVGEKGRSRKAARDLFVLNPP</sequence>
<dbReference type="RefSeq" id="WP_011939573.1">
    <property type="nucleotide sequence ID" value="NC_009483.1"/>
</dbReference>
<dbReference type="AlphaFoldDB" id="A5G529"/>
<keyword evidence="12 13" id="KW-0464">Manganese</keyword>
<gene>
    <name evidence="15" type="ordered locus">Gura_2723</name>
</gene>
<evidence type="ECO:0000256" key="7">
    <source>
        <dbReference type="ARBA" id="ARBA00022801"/>
    </source>
</evidence>
<dbReference type="HOGENOM" id="CLU_102055_1_1_7"/>
<evidence type="ECO:0000256" key="12">
    <source>
        <dbReference type="ARBA" id="ARBA00023211"/>
    </source>
</evidence>
<keyword evidence="11 13" id="KW-0051">Antiviral defense</keyword>
<evidence type="ECO:0000259" key="14">
    <source>
        <dbReference type="Pfam" id="PF01930"/>
    </source>
</evidence>
<feature type="domain" description="DUF83" evidence="14">
    <location>
        <begin position="12"/>
        <end position="185"/>
    </location>
</feature>
<comment type="cofactor">
    <cofactor evidence="1">
        <name>[4Fe-4S] cluster</name>
        <dbReference type="ChEBI" id="CHEBI:49883"/>
    </cofactor>
</comment>
<evidence type="ECO:0000256" key="9">
    <source>
        <dbReference type="ARBA" id="ARBA00023004"/>
    </source>
</evidence>
<evidence type="ECO:0000313" key="16">
    <source>
        <dbReference type="Proteomes" id="UP000006695"/>
    </source>
</evidence>
<comment type="cofactor">
    <cofactor evidence="13">
        <name>iron-sulfur cluster</name>
        <dbReference type="ChEBI" id="CHEBI:30408"/>
    </cofactor>
</comment>
<proteinExistence type="inferred from homology"/>
<keyword evidence="5 13" id="KW-0540">Nuclease</keyword>
<dbReference type="EMBL" id="CP000698">
    <property type="protein sequence ID" value="ABQ26897.1"/>
    <property type="molecule type" value="Genomic_DNA"/>
</dbReference>
<keyword evidence="6 13" id="KW-0479">Metal-binding</keyword>
<evidence type="ECO:0000256" key="2">
    <source>
        <dbReference type="ARBA" id="ARBA00009189"/>
    </source>
</evidence>
<keyword evidence="10 13" id="KW-0411">Iron-sulfur</keyword>
<dbReference type="InterPro" id="IPR051827">
    <property type="entry name" value="Cas4_exonuclease"/>
</dbReference>
<dbReference type="KEGG" id="gur:Gura_2723"/>
<dbReference type="Pfam" id="PF01930">
    <property type="entry name" value="Cas_Cas4"/>
    <property type="match status" value="1"/>
</dbReference>
<dbReference type="STRING" id="351605.Gura_2723"/>
<keyword evidence="7 13" id="KW-0378">Hydrolase</keyword>
<dbReference type="InterPro" id="IPR022765">
    <property type="entry name" value="Dna2/Cas4_DUF83"/>
</dbReference>
<evidence type="ECO:0000256" key="6">
    <source>
        <dbReference type="ARBA" id="ARBA00022723"/>
    </source>
</evidence>
<dbReference type="Gene3D" id="3.90.320.10">
    <property type="match status" value="1"/>
</dbReference>
<protein>
    <recommendedName>
        <fullName evidence="4 13">CRISPR-associated exonuclease Cas4</fullName>
        <ecNumber evidence="3 13">3.1.12.1</ecNumber>
    </recommendedName>
</protein>
<comment type="function">
    <text evidence="13">CRISPR (clustered regularly interspaced short palindromic repeat) is an adaptive immune system that provides protection against mobile genetic elements (viruses, transposable elements and conjugative plasmids). CRISPR clusters contain sequences complementary to antecedent mobile elements and target invading nucleic acids. CRISPR clusters are transcribed and processed into CRISPR RNA (crRNA).</text>
</comment>
<reference evidence="15 16" key="1">
    <citation type="submission" date="2007-05" db="EMBL/GenBank/DDBJ databases">
        <title>Complete sequence of Geobacter uraniireducens Rf4.</title>
        <authorList>
            <consortium name="US DOE Joint Genome Institute"/>
            <person name="Copeland A."/>
            <person name="Lucas S."/>
            <person name="Lapidus A."/>
            <person name="Barry K."/>
            <person name="Detter J.C."/>
            <person name="Glavina del Rio T."/>
            <person name="Hammon N."/>
            <person name="Israni S."/>
            <person name="Dalin E."/>
            <person name="Tice H."/>
            <person name="Pitluck S."/>
            <person name="Chertkov O."/>
            <person name="Brettin T."/>
            <person name="Bruce D."/>
            <person name="Han C."/>
            <person name="Schmutz J."/>
            <person name="Larimer F."/>
            <person name="Land M."/>
            <person name="Hauser L."/>
            <person name="Kyrpides N."/>
            <person name="Mikhailova N."/>
            <person name="Shelobolina E."/>
            <person name="Aklujkar M."/>
            <person name="Lovley D."/>
            <person name="Richardson P."/>
        </authorList>
    </citation>
    <scope>NUCLEOTIDE SEQUENCE [LARGE SCALE GENOMIC DNA]</scope>
    <source>
        <strain evidence="16">ATCC BAA-1134 / JCM 13001 / Rf4</strain>
    </source>
</reference>
<keyword evidence="16" id="KW-1185">Reference proteome</keyword>
<accession>A5G529</accession>
<evidence type="ECO:0000256" key="5">
    <source>
        <dbReference type="ARBA" id="ARBA00022722"/>
    </source>
</evidence>
<evidence type="ECO:0000256" key="1">
    <source>
        <dbReference type="ARBA" id="ARBA00001966"/>
    </source>
</evidence>
<dbReference type="Proteomes" id="UP000006695">
    <property type="component" value="Chromosome"/>
</dbReference>
<dbReference type="InterPro" id="IPR011604">
    <property type="entry name" value="PDDEXK-like_dom_sf"/>
</dbReference>
<dbReference type="GO" id="GO:0051536">
    <property type="term" value="F:iron-sulfur cluster binding"/>
    <property type="evidence" value="ECO:0007669"/>
    <property type="project" value="UniProtKB-KW"/>
</dbReference>
<dbReference type="PANTHER" id="PTHR36531">
    <property type="entry name" value="CRISPR-ASSOCIATED EXONUCLEASE CAS4"/>
    <property type="match status" value="1"/>
</dbReference>
<dbReference type="GO" id="GO:0004527">
    <property type="term" value="F:exonuclease activity"/>
    <property type="evidence" value="ECO:0007669"/>
    <property type="project" value="UniProtKB-KW"/>
</dbReference>
<name>A5G529_GEOUR</name>
<dbReference type="EC" id="3.1.12.1" evidence="3 13"/>
<keyword evidence="8 13" id="KW-0269">Exonuclease</keyword>
<comment type="similarity">
    <text evidence="2 13">Belongs to the CRISPR-associated exonuclease Cas4 family.</text>
</comment>
<comment type="cofactor">
    <cofactor evidence="13">
        <name>Mg(2+)</name>
        <dbReference type="ChEBI" id="CHEBI:18420"/>
    </cofactor>
    <cofactor evidence="13">
        <name>Mn(2+)</name>
        <dbReference type="ChEBI" id="CHEBI:29035"/>
    </cofactor>
    <text evidence="13">Mg(2+) or Mn(2+) required for ssDNA cleavage activity.</text>
</comment>
<evidence type="ECO:0000256" key="11">
    <source>
        <dbReference type="ARBA" id="ARBA00023118"/>
    </source>
</evidence>
<evidence type="ECO:0000256" key="10">
    <source>
        <dbReference type="ARBA" id="ARBA00023014"/>
    </source>
</evidence>
<evidence type="ECO:0000256" key="4">
    <source>
        <dbReference type="ARBA" id="ARBA00020049"/>
    </source>
</evidence>
<dbReference type="PANTHER" id="PTHR36531:SF6">
    <property type="entry name" value="DNA REPLICATION ATP-DEPENDENT HELICASE_NUCLEASE DNA2"/>
    <property type="match status" value="1"/>
</dbReference>
<evidence type="ECO:0000256" key="3">
    <source>
        <dbReference type="ARBA" id="ARBA00012768"/>
    </source>
</evidence>
<dbReference type="InterPro" id="IPR013343">
    <property type="entry name" value="CRISPR-assoc_prot_Cas4"/>
</dbReference>
<evidence type="ECO:0000256" key="13">
    <source>
        <dbReference type="RuleBase" id="RU365022"/>
    </source>
</evidence>
<organism evidence="15 16">
    <name type="scientific">Geotalea uraniireducens (strain Rf4)</name>
    <name type="common">Geobacter uraniireducens</name>
    <dbReference type="NCBI Taxonomy" id="351605"/>
    <lineage>
        <taxon>Bacteria</taxon>
        <taxon>Pseudomonadati</taxon>
        <taxon>Thermodesulfobacteriota</taxon>
        <taxon>Desulfuromonadia</taxon>
        <taxon>Geobacterales</taxon>
        <taxon>Geobacteraceae</taxon>
        <taxon>Geotalea</taxon>
    </lineage>
</organism>
<dbReference type="GO" id="GO:0051607">
    <property type="term" value="P:defense response to virus"/>
    <property type="evidence" value="ECO:0007669"/>
    <property type="project" value="UniProtKB-KW"/>
</dbReference>